<accession>A0ABP1QP03</accession>
<sequence length="214" mass="24795">MSSTAETVKAVQGSCQPLTKDATEKRLTEINKVREMLQFVKQCAEIKRAEQSVIILQAEIDLEITECHQKKYRCHLLQLQFAEAVHAGRLDDSFISVCESLVKIRKKFLGMLNILEVKNEEGFNKLKEWDNLAPLRMPSVKWVKKMLVEDRDELLKQMEEAKTKVDAGYYFFQEVKQEMESKKEDLHIQIDMAITLAEGLVRMCEIEDDPLPEC</sequence>
<dbReference type="EMBL" id="CAXLJM020000039">
    <property type="protein sequence ID" value="CAL8107926.1"/>
    <property type="molecule type" value="Genomic_DNA"/>
</dbReference>
<keyword evidence="2" id="KW-1185">Reference proteome</keyword>
<comment type="caution">
    <text evidence="1">The sequence shown here is derived from an EMBL/GenBank/DDBJ whole genome shotgun (WGS) entry which is preliminary data.</text>
</comment>
<evidence type="ECO:0000313" key="1">
    <source>
        <dbReference type="EMBL" id="CAL8107926.1"/>
    </source>
</evidence>
<protein>
    <submittedName>
        <fullName evidence="1">Uncharacterized protein</fullName>
    </submittedName>
</protein>
<organism evidence="1 2">
    <name type="scientific">Orchesella dallaii</name>
    <dbReference type="NCBI Taxonomy" id="48710"/>
    <lineage>
        <taxon>Eukaryota</taxon>
        <taxon>Metazoa</taxon>
        <taxon>Ecdysozoa</taxon>
        <taxon>Arthropoda</taxon>
        <taxon>Hexapoda</taxon>
        <taxon>Collembola</taxon>
        <taxon>Entomobryomorpha</taxon>
        <taxon>Entomobryoidea</taxon>
        <taxon>Orchesellidae</taxon>
        <taxon>Orchesellinae</taxon>
        <taxon>Orchesella</taxon>
    </lineage>
</organism>
<evidence type="ECO:0000313" key="2">
    <source>
        <dbReference type="Proteomes" id="UP001642540"/>
    </source>
</evidence>
<proteinExistence type="predicted"/>
<reference evidence="1 2" key="1">
    <citation type="submission" date="2024-08" db="EMBL/GenBank/DDBJ databases">
        <authorList>
            <person name="Cucini C."/>
            <person name="Frati F."/>
        </authorList>
    </citation>
    <scope>NUCLEOTIDE SEQUENCE [LARGE SCALE GENOMIC DNA]</scope>
</reference>
<gene>
    <name evidence="1" type="ORF">ODALV1_LOCUS12814</name>
</gene>
<name>A0ABP1QP03_9HEXA</name>
<dbReference type="Proteomes" id="UP001642540">
    <property type="component" value="Unassembled WGS sequence"/>
</dbReference>